<dbReference type="SUPFAM" id="SSF53756">
    <property type="entry name" value="UDP-Glycosyltransferase/glycogen phosphorylase"/>
    <property type="match status" value="1"/>
</dbReference>
<dbReference type="PANTHER" id="PTHR46660:SF2">
    <property type="entry name" value="GLYCOSYLTRANSFERASE 1 DOMAIN-CONTAINING PROTEIN 1"/>
    <property type="match status" value="1"/>
</dbReference>
<reference evidence="3" key="1">
    <citation type="journal article" date="2019" name="Int. J. Syst. Evol. Microbiol.">
        <title>The Global Catalogue of Microorganisms (GCM) 10K type strain sequencing project: providing services to taxonomists for standard genome sequencing and annotation.</title>
        <authorList>
            <consortium name="The Broad Institute Genomics Platform"/>
            <consortium name="The Broad Institute Genome Sequencing Center for Infectious Disease"/>
            <person name="Wu L."/>
            <person name="Ma J."/>
        </authorList>
    </citation>
    <scope>NUCLEOTIDE SEQUENCE [LARGE SCALE GENOMIC DNA]</scope>
    <source>
        <strain evidence="3">JCM 16545</strain>
    </source>
</reference>
<dbReference type="Proteomes" id="UP001597297">
    <property type="component" value="Unassembled WGS sequence"/>
</dbReference>
<protein>
    <submittedName>
        <fullName evidence="2">Glycosyltransferase</fullName>
        <ecNumber evidence="2">2.4.-.-</ecNumber>
    </submittedName>
</protein>
<name>A0ABW5E123_9BACT</name>
<dbReference type="GO" id="GO:0016757">
    <property type="term" value="F:glycosyltransferase activity"/>
    <property type="evidence" value="ECO:0007669"/>
    <property type="project" value="UniProtKB-KW"/>
</dbReference>
<feature type="domain" description="Glycosyl transferase family 1" evidence="1">
    <location>
        <begin position="141"/>
        <end position="293"/>
    </location>
</feature>
<evidence type="ECO:0000259" key="1">
    <source>
        <dbReference type="Pfam" id="PF00534"/>
    </source>
</evidence>
<gene>
    <name evidence="2" type="ORF">ACFSQZ_07240</name>
</gene>
<dbReference type="Gene3D" id="3.40.50.2000">
    <property type="entry name" value="Glycogen Phosphorylase B"/>
    <property type="match status" value="1"/>
</dbReference>
<organism evidence="2 3">
    <name type="scientific">Rubritalea spongiae</name>
    <dbReference type="NCBI Taxonomy" id="430797"/>
    <lineage>
        <taxon>Bacteria</taxon>
        <taxon>Pseudomonadati</taxon>
        <taxon>Verrucomicrobiota</taxon>
        <taxon>Verrucomicrobiia</taxon>
        <taxon>Verrucomicrobiales</taxon>
        <taxon>Rubritaleaceae</taxon>
        <taxon>Rubritalea</taxon>
    </lineage>
</organism>
<keyword evidence="3" id="KW-1185">Reference proteome</keyword>
<proteinExistence type="predicted"/>
<evidence type="ECO:0000313" key="2">
    <source>
        <dbReference type="EMBL" id="MFD2276257.1"/>
    </source>
</evidence>
<dbReference type="EC" id="2.4.-.-" evidence="2"/>
<dbReference type="InterPro" id="IPR052622">
    <property type="entry name" value="Glycosyltransferase_G1"/>
</dbReference>
<dbReference type="EMBL" id="JBHUJC010000020">
    <property type="protein sequence ID" value="MFD2276257.1"/>
    <property type="molecule type" value="Genomic_DNA"/>
</dbReference>
<keyword evidence="2" id="KW-0808">Transferase</keyword>
<keyword evidence="2" id="KW-0328">Glycosyltransferase</keyword>
<dbReference type="Pfam" id="PF00534">
    <property type="entry name" value="Glycos_transf_1"/>
    <property type="match status" value="1"/>
</dbReference>
<dbReference type="RefSeq" id="WP_377094404.1">
    <property type="nucleotide sequence ID" value="NZ_JBHSJM010000001.1"/>
</dbReference>
<accession>A0ABW5E123</accession>
<evidence type="ECO:0000313" key="3">
    <source>
        <dbReference type="Proteomes" id="UP001597297"/>
    </source>
</evidence>
<dbReference type="InterPro" id="IPR001296">
    <property type="entry name" value="Glyco_trans_1"/>
</dbReference>
<comment type="caution">
    <text evidence="2">The sequence shown here is derived from an EMBL/GenBank/DDBJ whole genome shotgun (WGS) entry which is preliminary data.</text>
</comment>
<sequence length="314" mass="34792">MYVLVSSAYPLTSPKGNTITAKRIVQLLNDAGHLAEAIHTDMPPQADAMIALHATKTLITSQRFKVCSPQGKLIIYLTGTDLYKDLPDNKPEFFEALELADYLVVSQKASLASVPSKYRPKARFVPASVLLPPEHPCPPPPENSVLLAAHLRPVKNPFLINKALTLLPQLQLHAFTLGAALDPQMAEQANHWQTIDRRFQWLNTLPYPETLSWMRQVDFTINTSHSEGGSNAVAESIALGTPVLASRIEGNLGLLEDNYLGYFEPDSPQSLADLLALALSDPDLQAQLHTQTQNLQHKFLPEKEIQGWITLFKH</sequence>
<dbReference type="PANTHER" id="PTHR46660">
    <property type="match status" value="1"/>
</dbReference>